<dbReference type="Proteomes" id="UP000015093">
    <property type="component" value="Segment"/>
</dbReference>
<evidence type="ECO:0000313" key="2">
    <source>
        <dbReference type="Proteomes" id="UP000015093"/>
    </source>
</evidence>
<dbReference type="EMBL" id="KC595513">
    <property type="protein sequence ID" value="AGR47019.1"/>
    <property type="molecule type" value="Genomic_DNA"/>
</dbReference>
<name>S5MB70_9CAUD</name>
<organism evidence="1 2">
    <name type="scientific">Bacillus phage Shanette</name>
    <dbReference type="NCBI Taxonomy" id="1296656"/>
    <lineage>
        <taxon>Viruses</taxon>
        <taxon>Duplodnaviria</taxon>
        <taxon>Heunggongvirae</taxon>
        <taxon>Uroviricota</taxon>
        <taxon>Caudoviricetes</taxon>
        <taxon>Herelleviridae</taxon>
        <taxon>Spounavirinae</taxon>
        <taxon>Siminovitchvirus</taxon>
        <taxon>Siminovitchvirus shanette</taxon>
    </lineage>
</organism>
<reference evidence="1 2" key="1">
    <citation type="journal article" date="2014" name="Genome Announc.">
        <title>Genome Sequences of Three Novel Bacillus cereus Bacteriophages.</title>
        <authorList>
            <person name="Grose J.H."/>
            <person name="Jensen J.D."/>
            <person name="Merrill B.D."/>
            <person name="Fisher J.N."/>
            <person name="Burnett S.H."/>
            <person name="Breakwell D.P."/>
        </authorList>
    </citation>
    <scope>NUCLEOTIDE SEQUENCE [LARGE SCALE GENOMIC DNA]</scope>
</reference>
<dbReference type="KEGG" id="vg:26642468"/>
<sequence>MLEHGTTLKEHFAAIVGMIREGTVDSYDITMRTESAHFEDYLKKERIRYSKSVSYGTGIGSLPINTFRLEE</sequence>
<evidence type="ECO:0000313" key="1">
    <source>
        <dbReference type="EMBL" id="AGR47019.1"/>
    </source>
</evidence>
<gene>
    <name evidence="1" type="ORF">SHANETTE_125</name>
</gene>
<accession>S5MB70</accession>
<dbReference type="GeneID" id="26642468"/>
<protein>
    <submittedName>
        <fullName evidence="1">Uncharacterized protein</fullName>
    </submittedName>
</protein>
<proteinExistence type="predicted"/>
<dbReference type="RefSeq" id="YP_009216120.1">
    <property type="nucleotide sequence ID" value="NC_028983.1"/>
</dbReference>
<keyword evidence="2" id="KW-1185">Reference proteome</keyword>